<proteinExistence type="predicted"/>
<evidence type="ECO:0000256" key="5">
    <source>
        <dbReference type="ARBA" id="ARBA00023049"/>
    </source>
</evidence>
<dbReference type="GO" id="GO:0008270">
    <property type="term" value="F:zinc ion binding"/>
    <property type="evidence" value="ECO:0007669"/>
    <property type="project" value="UniProtKB-UniRule"/>
</dbReference>
<dbReference type="Pfam" id="PF01400">
    <property type="entry name" value="Astacin"/>
    <property type="match status" value="1"/>
</dbReference>
<dbReference type="InterPro" id="IPR001506">
    <property type="entry name" value="Peptidase_M12A"/>
</dbReference>
<dbReference type="OrthoDB" id="5785852at2759"/>
<dbReference type="EC" id="3.4.24.-" evidence="7"/>
<keyword evidence="10" id="KW-1185">Reference proteome</keyword>
<organism evidence="9 10">
    <name type="scientific">Amphibalanus amphitrite</name>
    <name type="common">Striped barnacle</name>
    <name type="synonym">Balanus amphitrite</name>
    <dbReference type="NCBI Taxonomy" id="1232801"/>
    <lineage>
        <taxon>Eukaryota</taxon>
        <taxon>Metazoa</taxon>
        <taxon>Ecdysozoa</taxon>
        <taxon>Arthropoda</taxon>
        <taxon>Crustacea</taxon>
        <taxon>Multicrustacea</taxon>
        <taxon>Cirripedia</taxon>
        <taxon>Thoracica</taxon>
        <taxon>Thoracicalcarea</taxon>
        <taxon>Balanomorpha</taxon>
        <taxon>Balanoidea</taxon>
        <taxon>Balanidae</taxon>
        <taxon>Amphibalaninae</taxon>
        <taxon>Amphibalanus</taxon>
    </lineage>
</organism>
<evidence type="ECO:0000256" key="4">
    <source>
        <dbReference type="ARBA" id="ARBA00022833"/>
    </source>
</evidence>
<dbReference type="Gene3D" id="3.40.390.10">
    <property type="entry name" value="Collagenase (Catalytic Domain)"/>
    <property type="match status" value="1"/>
</dbReference>
<comment type="caution">
    <text evidence="9">The sequence shown here is derived from an EMBL/GenBank/DDBJ whole genome shotgun (WGS) entry which is preliminary data.</text>
</comment>
<protein>
    <recommendedName>
        <fullName evidence="7">Metalloendopeptidase</fullName>
        <ecNumber evidence="7">3.4.24.-</ecNumber>
    </recommendedName>
</protein>
<feature type="domain" description="Peptidase M12A" evidence="8">
    <location>
        <begin position="1"/>
        <end position="166"/>
    </location>
</feature>
<dbReference type="EMBL" id="VIIS01000356">
    <property type="protein sequence ID" value="KAF0309982.1"/>
    <property type="molecule type" value="Genomic_DNA"/>
</dbReference>
<keyword evidence="4 6" id="KW-0862">Zinc</keyword>
<dbReference type="Proteomes" id="UP000440578">
    <property type="component" value="Unassembled WGS sequence"/>
</dbReference>
<gene>
    <name evidence="9" type="primary">SPAN_4</name>
    <name evidence="9" type="ORF">FJT64_018959</name>
</gene>
<feature type="binding site" evidence="6">
    <location>
        <position position="69"/>
    </location>
    <ligand>
        <name>Zn(2+)</name>
        <dbReference type="ChEBI" id="CHEBI:29105"/>
        <note>catalytic</note>
    </ligand>
</feature>
<reference evidence="9 10" key="1">
    <citation type="submission" date="2019-07" db="EMBL/GenBank/DDBJ databases">
        <title>Draft genome assembly of a fouling barnacle, Amphibalanus amphitrite (Darwin, 1854): The first reference genome for Thecostraca.</title>
        <authorList>
            <person name="Kim W."/>
        </authorList>
    </citation>
    <scope>NUCLEOTIDE SEQUENCE [LARGE SCALE GENOMIC DNA]</scope>
    <source>
        <strain evidence="9">SNU_AA5</strain>
        <tissue evidence="9">Soma without cirri and trophi</tissue>
    </source>
</reference>
<keyword evidence="5 7" id="KW-0482">Metalloprotease</keyword>
<evidence type="ECO:0000313" key="10">
    <source>
        <dbReference type="Proteomes" id="UP000440578"/>
    </source>
</evidence>
<dbReference type="PRINTS" id="PR00480">
    <property type="entry name" value="ASTACIN"/>
</dbReference>
<keyword evidence="3 7" id="KW-0378">Hydrolase</keyword>
<dbReference type="SMART" id="SM00235">
    <property type="entry name" value="ZnMc"/>
    <property type="match status" value="1"/>
</dbReference>
<comment type="cofactor">
    <cofactor evidence="6 7">
        <name>Zn(2+)</name>
        <dbReference type="ChEBI" id="CHEBI:29105"/>
    </cofactor>
    <text evidence="6 7">Binds 1 zinc ion per subunit.</text>
</comment>
<feature type="binding site" evidence="6">
    <location>
        <position position="59"/>
    </location>
    <ligand>
        <name>Zn(2+)</name>
        <dbReference type="ChEBI" id="CHEBI:29105"/>
        <note>catalytic</note>
    </ligand>
</feature>
<name>A0A6A4X6P1_AMPAM</name>
<dbReference type="PANTHER" id="PTHR10127">
    <property type="entry name" value="DISCOIDIN, CUB, EGF, LAMININ , AND ZINC METALLOPROTEASE DOMAIN CONTAINING"/>
    <property type="match status" value="1"/>
</dbReference>
<evidence type="ECO:0000259" key="8">
    <source>
        <dbReference type="PROSITE" id="PS51864"/>
    </source>
</evidence>
<dbReference type="GO" id="GO:0006508">
    <property type="term" value="P:proteolysis"/>
    <property type="evidence" value="ECO:0007669"/>
    <property type="project" value="UniProtKB-KW"/>
</dbReference>
<comment type="caution">
    <text evidence="6">Lacks conserved residue(s) required for the propagation of feature annotation.</text>
</comment>
<evidence type="ECO:0000313" key="9">
    <source>
        <dbReference type="EMBL" id="KAF0309982.1"/>
    </source>
</evidence>
<dbReference type="AlphaFoldDB" id="A0A6A4X6P1"/>
<evidence type="ECO:0000256" key="1">
    <source>
        <dbReference type="ARBA" id="ARBA00022670"/>
    </source>
</evidence>
<dbReference type="PANTHER" id="PTHR10127:SF780">
    <property type="entry name" value="METALLOENDOPEPTIDASE"/>
    <property type="match status" value="1"/>
</dbReference>
<evidence type="ECO:0000256" key="3">
    <source>
        <dbReference type="ARBA" id="ARBA00022801"/>
    </source>
</evidence>
<evidence type="ECO:0000256" key="2">
    <source>
        <dbReference type="ARBA" id="ARBA00022723"/>
    </source>
</evidence>
<dbReference type="PROSITE" id="PS51864">
    <property type="entry name" value="ASTACIN"/>
    <property type="match status" value="1"/>
</dbReference>
<keyword evidence="1 7" id="KW-0645">Protease</keyword>
<sequence>MVIAAMKEWSKKTCIKFSETTGNVLSIFRGTGCYAQVGYHAKNMQMSVSSLCDKGTVVHLLGHVIGLPHQHSRPDRDDHLFIQYHNTALEDVLYLNYKGYDLCPFDYGSVMHFDTYGLSYNGESVFLGKTEHEAEDGLMLSPTIGADWSAPSDSDAALVNSEYGCPAKPCSTRKAQPPACNQDVVTTQAQFERTVTFKTMLTERSRAISCIWKTGAQFARNPTKVFVSTAKKIYGIVRMYPADWEGFETAALDTGKVRFFNIKDFVCAWRDKLENAF</sequence>
<keyword evidence="2 6" id="KW-0479">Metal-binding</keyword>
<accession>A0A6A4X6P1</accession>
<evidence type="ECO:0000256" key="6">
    <source>
        <dbReference type="PROSITE-ProRule" id="PRU01211"/>
    </source>
</evidence>
<dbReference type="SUPFAM" id="SSF55486">
    <property type="entry name" value="Metalloproteases ('zincins'), catalytic domain"/>
    <property type="match status" value="1"/>
</dbReference>
<dbReference type="InterPro" id="IPR006026">
    <property type="entry name" value="Peptidase_Metallo"/>
</dbReference>
<dbReference type="GO" id="GO:0004222">
    <property type="term" value="F:metalloendopeptidase activity"/>
    <property type="evidence" value="ECO:0007669"/>
    <property type="project" value="UniProtKB-UniRule"/>
</dbReference>
<dbReference type="InterPro" id="IPR024079">
    <property type="entry name" value="MetalloPept_cat_dom_sf"/>
</dbReference>
<evidence type="ECO:0000256" key="7">
    <source>
        <dbReference type="RuleBase" id="RU361183"/>
    </source>
</evidence>
<feature type="binding site" evidence="6">
    <location>
        <position position="63"/>
    </location>
    <ligand>
        <name>Zn(2+)</name>
        <dbReference type="ChEBI" id="CHEBI:29105"/>
        <note>catalytic</note>
    </ligand>
</feature>